<dbReference type="InterPro" id="IPR006665">
    <property type="entry name" value="OmpA-like"/>
</dbReference>
<feature type="chain" id="PRO_5045858573" evidence="6">
    <location>
        <begin position="23"/>
        <end position="393"/>
    </location>
</feature>
<feature type="compositionally biased region" description="Basic and acidic residues" evidence="5">
    <location>
        <begin position="369"/>
        <end position="380"/>
    </location>
</feature>
<keyword evidence="10" id="KW-1185">Reference proteome</keyword>
<sequence>MRTTLTLSAALVAALLSGCATQSSNTFQPFQAEDLSAQVKAGLLVQKTNTFFVLNDSSSSMGKTFLNSAEYSGTKLDVEKNLLNKFNKTIPAIPLSSGLRSFGFGPCLGWSHTHLNQPLQNYSKAGFDSAITSLTCSSGGTPLAEAIEASNADLASASGNIALLVFSDGMDEFSPLPAAQALKARYGDRLCIYTVWVGNEQDAPGQTNLQEVANISNCGFATDVNAISNPAGMGNFVKNVFFKPGSPVKECSQLDDDNDGVNNCLDKCPNTPKGAKVDKDGCWAYHGIFFDFDSDKIKPNFDPALENAVEVLHINPELSIEIQGHTDSFGSDDYNLNLSERRAKAVKNELIRRGIDGHRMSTIGYGESKPADTNETDEGRAYNRRVVFDRAKK</sequence>
<evidence type="ECO:0000256" key="3">
    <source>
        <dbReference type="ARBA" id="ARBA00023237"/>
    </source>
</evidence>
<dbReference type="CDD" id="cd07185">
    <property type="entry name" value="OmpA_C-like"/>
    <property type="match status" value="1"/>
</dbReference>
<gene>
    <name evidence="9" type="ORF">NM686_003425</name>
</gene>
<evidence type="ECO:0000313" key="9">
    <source>
        <dbReference type="EMBL" id="WAR45580.1"/>
    </source>
</evidence>
<evidence type="ECO:0000256" key="1">
    <source>
        <dbReference type="ARBA" id="ARBA00004442"/>
    </source>
</evidence>
<dbReference type="EMBL" id="CP113517">
    <property type="protein sequence ID" value="WAR45580.1"/>
    <property type="molecule type" value="Genomic_DNA"/>
</dbReference>
<accession>A0ABY7GM53</accession>
<dbReference type="PRINTS" id="PR01021">
    <property type="entry name" value="OMPADOMAIN"/>
</dbReference>
<proteinExistence type="predicted"/>
<evidence type="ECO:0000259" key="7">
    <source>
        <dbReference type="PROSITE" id="PS50234"/>
    </source>
</evidence>
<evidence type="ECO:0000256" key="5">
    <source>
        <dbReference type="SAM" id="MobiDB-lite"/>
    </source>
</evidence>
<dbReference type="InterPro" id="IPR028974">
    <property type="entry name" value="TSP_type-3_rpt"/>
</dbReference>
<evidence type="ECO:0000256" key="2">
    <source>
        <dbReference type="ARBA" id="ARBA00023136"/>
    </source>
</evidence>
<feature type="domain" description="VWFA" evidence="7">
    <location>
        <begin position="50"/>
        <end position="240"/>
    </location>
</feature>
<dbReference type="InterPro" id="IPR036465">
    <property type="entry name" value="vWFA_dom_sf"/>
</dbReference>
<keyword evidence="6" id="KW-0732">Signal</keyword>
<dbReference type="PROSITE" id="PS51257">
    <property type="entry name" value="PROKAR_LIPOPROTEIN"/>
    <property type="match status" value="1"/>
</dbReference>
<dbReference type="PROSITE" id="PS50234">
    <property type="entry name" value="VWFA"/>
    <property type="match status" value="1"/>
</dbReference>
<dbReference type="InterPro" id="IPR002035">
    <property type="entry name" value="VWF_A"/>
</dbReference>
<dbReference type="PROSITE" id="PS01068">
    <property type="entry name" value="OMPA_1"/>
    <property type="match status" value="1"/>
</dbReference>
<organism evidence="9 10">
    <name type="scientific">Methylomonas rapida</name>
    <dbReference type="NCBI Taxonomy" id="2963939"/>
    <lineage>
        <taxon>Bacteria</taxon>
        <taxon>Pseudomonadati</taxon>
        <taxon>Pseudomonadota</taxon>
        <taxon>Gammaproteobacteria</taxon>
        <taxon>Methylococcales</taxon>
        <taxon>Methylococcaceae</taxon>
        <taxon>Methylomonas</taxon>
    </lineage>
</organism>
<keyword evidence="3" id="KW-0998">Cell outer membrane</keyword>
<dbReference type="PANTHER" id="PTHR30329:SF21">
    <property type="entry name" value="LIPOPROTEIN YIAD-RELATED"/>
    <property type="match status" value="1"/>
</dbReference>
<dbReference type="InterPro" id="IPR036737">
    <property type="entry name" value="OmpA-like_sf"/>
</dbReference>
<feature type="region of interest" description="Disordered" evidence="5">
    <location>
        <begin position="361"/>
        <end position="380"/>
    </location>
</feature>
<name>A0ABY7GM53_9GAMM</name>
<evidence type="ECO:0000313" key="10">
    <source>
        <dbReference type="Proteomes" id="UP001162780"/>
    </source>
</evidence>
<keyword evidence="2 4" id="KW-0472">Membrane</keyword>
<reference evidence="9" key="1">
    <citation type="submission" date="2022-11" db="EMBL/GenBank/DDBJ databases">
        <title>Methylomonas rapida sp. nov., Carotenoid-Producing Obligate Methanotrophs with High Growth Characteristics and Biotechnological Potential.</title>
        <authorList>
            <person name="Tikhonova E.N."/>
            <person name="Suleimanov R.Z."/>
            <person name="Miroshnikov K."/>
            <person name="Oshkin I.Y."/>
            <person name="Belova S.E."/>
            <person name="Danilova O.V."/>
            <person name="Ashikhmin A."/>
            <person name="Konopkin A."/>
            <person name="But S.Y."/>
            <person name="Khmelenina V.N."/>
            <person name="Kuznetsov N."/>
            <person name="Pimenov N.V."/>
            <person name="Dedysh S.N."/>
        </authorList>
    </citation>
    <scope>NUCLEOTIDE SEQUENCE</scope>
    <source>
        <strain evidence="9">MP1</strain>
    </source>
</reference>
<evidence type="ECO:0000256" key="6">
    <source>
        <dbReference type="SAM" id="SignalP"/>
    </source>
</evidence>
<feature type="domain" description="OmpA-like" evidence="8">
    <location>
        <begin position="277"/>
        <end position="393"/>
    </location>
</feature>
<evidence type="ECO:0000256" key="4">
    <source>
        <dbReference type="PROSITE-ProRule" id="PRU00473"/>
    </source>
</evidence>
<dbReference type="CDD" id="cd00198">
    <property type="entry name" value="vWFA"/>
    <property type="match status" value="1"/>
</dbReference>
<dbReference type="SUPFAM" id="SSF103088">
    <property type="entry name" value="OmpA-like"/>
    <property type="match status" value="1"/>
</dbReference>
<dbReference type="PANTHER" id="PTHR30329">
    <property type="entry name" value="STATOR ELEMENT OF FLAGELLAR MOTOR COMPLEX"/>
    <property type="match status" value="1"/>
</dbReference>
<dbReference type="Proteomes" id="UP001162780">
    <property type="component" value="Chromosome"/>
</dbReference>
<evidence type="ECO:0000259" key="8">
    <source>
        <dbReference type="PROSITE" id="PS51123"/>
    </source>
</evidence>
<feature type="signal peptide" evidence="6">
    <location>
        <begin position="1"/>
        <end position="22"/>
    </location>
</feature>
<dbReference type="SUPFAM" id="SSF53300">
    <property type="entry name" value="vWA-like"/>
    <property type="match status" value="1"/>
</dbReference>
<dbReference type="InterPro" id="IPR050330">
    <property type="entry name" value="Bact_OuterMem_StrucFunc"/>
</dbReference>
<protein>
    <submittedName>
        <fullName evidence="9">OmpA family protein</fullName>
    </submittedName>
</protein>
<dbReference type="PROSITE" id="PS51123">
    <property type="entry name" value="OMPA_2"/>
    <property type="match status" value="1"/>
</dbReference>
<dbReference type="Pfam" id="PF00691">
    <property type="entry name" value="OmpA"/>
    <property type="match status" value="1"/>
</dbReference>
<dbReference type="RefSeq" id="WP_255186489.1">
    <property type="nucleotide sequence ID" value="NZ_CP113517.1"/>
</dbReference>
<dbReference type="InterPro" id="IPR006690">
    <property type="entry name" value="OMPA-like_CS"/>
</dbReference>
<dbReference type="Gene3D" id="3.30.1330.60">
    <property type="entry name" value="OmpA-like domain"/>
    <property type="match status" value="1"/>
</dbReference>
<comment type="subcellular location">
    <subcellularLocation>
        <location evidence="1">Cell outer membrane</location>
    </subcellularLocation>
</comment>
<dbReference type="SUPFAM" id="SSF103647">
    <property type="entry name" value="TSP type-3 repeat"/>
    <property type="match status" value="1"/>
</dbReference>
<dbReference type="InterPro" id="IPR006664">
    <property type="entry name" value="OMP_bac"/>
</dbReference>
<dbReference type="Gene3D" id="3.40.50.410">
    <property type="entry name" value="von Willebrand factor, type A domain"/>
    <property type="match status" value="1"/>
</dbReference>